<gene>
    <name evidence="1" type="ORF">CTRU02_212030</name>
</gene>
<accession>A0ACC3YML7</accession>
<name>A0ACC3YML7_COLTU</name>
<sequence length="220" mass="25170">MSDRRQPWADGPFELISSTRTGYKKGIKSTGANKMADDMVIIHNMILRIINTVYLQCINVEKSPNDVLAFVSYAIEWGKMVEEHHHTEETEVFPEIEEMVGIPGLMEANVAQHEAFVGGLHTYLGYLSRVQRGEEPYSGRELKSIIDSFMPGLRQHLSDEIDTLIKLGEYDREWDEWFERLHKKLLGKRNDPALKVSLCMFRCLSTFPTSSGAAEVQLYD</sequence>
<reference evidence="1 2" key="1">
    <citation type="journal article" date="2020" name="Phytopathology">
        <title>Genome Sequence Resources of Colletotrichum truncatum, C. plurivorum, C. musicola, and C. sojae: Four Species Pathogenic to Soybean (Glycine max).</title>
        <authorList>
            <person name="Rogerio F."/>
            <person name="Boufleur T.R."/>
            <person name="Ciampi-Guillardi M."/>
            <person name="Sukno S.A."/>
            <person name="Thon M.R."/>
            <person name="Massola Junior N.S."/>
            <person name="Baroncelli R."/>
        </authorList>
    </citation>
    <scope>NUCLEOTIDE SEQUENCE [LARGE SCALE GENOMIC DNA]</scope>
    <source>
        <strain evidence="1 2">CMES1059</strain>
    </source>
</reference>
<comment type="caution">
    <text evidence="1">The sequence shown here is derived from an EMBL/GenBank/DDBJ whole genome shotgun (WGS) entry which is preliminary data.</text>
</comment>
<dbReference type="EMBL" id="VUJX02000008">
    <property type="protein sequence ID" value="KAL0933067.1"/>
    <property type="molecule type" value="Genomic_DNA"/>
</dbReference>
<proteinExistence type="predicted"/>
<protein>
    <submittedName>
        <fullName evidence="1">Hemerythrin HHE cation binding domain-containing protein</fullName>
    </submittedName>
</protein>
<dbReference type="Proteomes" id="UP000805649">
    <property type="component" value="Unassembled WGS sequence"/>
</dbReference>
<keyword evidence="2" id="KW-1185">Reference proteome</keyword>
<organism evidence="1 2">
    <name type="scientific">Colletotrichum truncatum</name>
    <name type="common">Anthracnose fungus</name>
    <name type="synonym">Colletotrichum capsici</name>
    <dbReference type="NCBI Taxonomy" id="5467"/>
    <lineage>
        <taxon>Eukaryota</taxon>
        <taxon>Fungi</taxon>
        <taxon>Dikarya</taxon>
        <taxon>Ascomycota</taxon>
        <taxon>Pezizomycotina</taxon>
        <taxon>Sordariomycetes</taxon>
        <taxon>Hypocreomycetidae</taxon>
        <taxon>Glomerellales</taxon>
        <taxon>Glomerellaceae</taxon>
        <taxon>Colletotrichum</taxon>
        <taxon>Colletotrichum truncatum species complex</taxon>
    </lineage>
</organism>
<evidence type="ECO:0000313" key="1">
    <source>
        <dbReference type="EMBL" id="KAL0933067.1"/>
    </source>
</evidence>
<evidence type="ECO:0000313" key="2">
    <source>
        <dbReference type="Proteomes" id="UP000805649"/>
    </source>
</evidence>